<dbReference type="OrthoDB" id="2020995at2759"/>
<dbReference type="PROSITE" id="PS50811">
    <property type="entry name" value="WRKY"/>
    <property type="match status" value="1"/>
</dbReference>
<keyword evidence="4" id="KW-0804">Transcription</keyword>
<evidence type="ECO:0000256" key="4">
    <source>
        <dbReference type="ARBA" id="ARBA00023163"/>
    </source>
</evidence>
<dbReference type="FunFam" id="2.20.25.80:FF:000002">
    <property type="entry name" value="probable WRKY transcription factor 31"/>
    <property type="match status" value="1"/>
</dbReference>
<dbReference type="GO" id="GO:0043565">
    <property type="term" value="F:sequence-specific DNA binding"/>
    <property type="evidence" value="ECO:0007669"/>
    <property type="project" value="InterPro"/>
</dbReference>
<feature type="region of interest" description="Disordered" evidence="7">
    <location>
        <begin position="186"/>
        <end position="221"/>
    </location>
</feature>
<comment type="caution">
    <text evidence="9">The sequence shown here is derived from an EMBL/GenBank/DDBJ whole genome shotgun (WGS) entry which is preliminary data.</text>
</comment>
<dbReference type="Gene3D" id="2.20.25.80">
    <property type="entry name" value="WRKY domain"/>
    <property type="match status" value="1"/>
</dbReference>
<protein>
    <recommendedName>
        <fullName evidence="8">WRKY domain-containing protein</fullName>
    </recommendedName>
</protein>
<dbReference type="InterPro" id="IPR003657">
    <property type="entry name" value="WRKY_dom"/>
</dbReference>
<accession>A0A8T2RGB7</accession>
<dbReference type="InterPro" id="IPR044810">
    <property type="entry name" value="WRKY_plant"/>
</dbReference>
<dbReference type="GO" id="GO:0003700">
    <property type="term" value="F:DNA-binding transcription factor activity"/>
    <property type="evidence" value="ECO:0007669"/>
    <property type="project" value="InterPro"/>
</dbReference>
<dbReference type="Pfam" id="PF03106">
    <property type="entry name" value="WRKY"/>
    <property type="match status" value="1"/>
</dbReference>
<evidence type="ECO:0000256" key="6">
    <source>
        <dbReference type="SAM" id="Coils"/>
    </source>
</evidence>
<evidence type="ECO:0000256" key="3">
    <source>
        <dbReference type="ARBA" id="ARBA00023125"/>
    </source>
</evidence>
<evidence type="ECO:0000313" key="10">
    <source>
        <dbReference type="Proteomes" id="UP000825935"/>
    </source>
</evidence>
<reference evidence="9 10" key="1">
    <citation type="submission" date="2021-08" db="EMBL/GenBank/DDBJ databases">
        <title>WGS assembly of Ceratopteris richardii.</title>
        <authorList>
            <person name="Marchant D.B."/>
            <person name="Chen G."/>
            <person name="Jenkins J."/>
            <person name="Shu S."/>
            <person name="Leebens-Mack J."/>
            <person name="Grimwood J."/>
            <person name="Schmutz J."/>
            <person name="Soltis P."/>
            <person name="Soltis D."/>
            <person name="Chen Z.-H."/>
        </authorList>
    </citation>
    <scope>NUCLEOTIDE SEQUENCE [LARGE SCALE GENOMIC DNA]</scope>
    <source>
        <strain evidence="9">Whitten #5841</strain>
        <tissue evidence="9">Leaf</tissue>
    </source>
</reference>
<keyword evidence="10" id="KW-1185">Reference proteome</keyword>
<sequence>MDTCLELLSPTSRFHSFLSLKLLSPRGPIANSAPLSCPMDLSTITSEQEPKQLDVDAISSPVSDRNLLANWMHVSTETRDYLSSLPPEAPLVEKDFLQGNLDERPHSKVAGRVDNNQIHVLMQELTRMSEENQKLKSRLTDVTGEYTLLQNHLAEILEHQKCEKQHAFNNTSESLVCIQRSNDIQAPTGEDTQTVKKPLTMTSGSYGNLSEPDTSSDSGDMIVNKKRQSSVNGCSLEWVQSAKKTKSDGKEDDNVSANPHTGHAAVPSSTFEQSQHIRERGSNKQASVSSPVQANGTQDSSDPIIRKARVSVRARSETSMMNDGCQWRKYGQKMAKGNPFPRAYYRCTMAPLCPVRKQVQRCADDTSVLITTYEGTHSHQLSPAAQVMASVTSAAASMLLTGSSTSMSGEQDHAQSIFAPSMGSLMSSTSAPFAGRFLPAAANACISASAPFPTITLDLTGAGQQSQNQAFQQSQPMMPGSTQQIPLATAQKPLSSWRVDLNSSSNPIDVFQNQTLPPGLPMATSAQAPSSTAAANLGAVDQLTSSSQIHHSLANSITAATAALTSDPNFTAALAAAITSILANPNTEYSTPPTQDLSSFSMPTTTSCETATYLPSRGGQSSSDAGS</sequence>
<dbReference type="Proteomes" id="UP000825935">
    <property type="component" value="Chromosome 27"/>
</dbReference>
<evidence type="ECO:0000256" key="2">
    <source>
        <dbReference type="ARBA" id="ARBA00023015"/>
    </source>
</evidence>
<dbReference type="PANTHER" id="PTHR31429:SF106">
    <property type="entry name" value="WRKY TRANSCRIPTION FACTOR 31-RELATED"/>
    <property type="match status" value="1"/>
</dbReference>
<feature type="coiled-coil region" evidence="6">
    <location>
        <begin position="118"/>
        <end position="145"/>
    </location>
</feature>
<feature type="compositionally biased region" description="Polar residues" evidence="7">
    <location>
        <begin position="618"/>
        <end position="627"/>
    </location>
</feature>
<comment type="subcellular location">
    <subcellularLocation>
        <location evidence="1">Nucleus</location>
    </subcellularLocation>
</comment>
<dbReference type="OMA" id="DTHMEIA"/>
<evidence type="ECO:0000256" key="5">
    <source>
        <dbReference type="ARBA" id="ARBA00023242"/>
    </source>
</evidence>
<dbReference type="InterPro" id="IPR036576">
    <property type="entry name" value="WRKY_dom_sf"/>
</dbReference>
<proteinExistence type="predicted"/>
<dbReference type="SUPFAM" id="SSF118290">
    <property type="entry name" value="WRKY DNA-binding domain"/>
    <property type="match status" value="1"/>
</dbReference>
<dbReference type="EMBL" id="CM035432">
    <property type="protein sequence ID" value="KAH7294767.1"/>
    <property type="molecule type" value="Genomic_DNA"/>
</dbReference>
<feature type="region of interest" description="Disordered" evidence="7">
    <location>
        <begin position="588"/>
        <end position="627"/>
    </location>
</feature>
<feature type="compositionally biased region" description="Polar residues" evidence="7">
    <location>
        <begin position="283"/>
        <end position="301"/>
    </location>
</feature>
<keyword evidence="5" id="KW-0539">Nucleus</keyword>
<gene>
    <name evidence="9" type="ORF">KP509_27G017800</name>
</gene>
<dbReference type="PANTHER" id="PTHR31429">
    <property type="entry name" value="WRKY TRANSCRIPTION FACTOR 36-RELATED"/>
    <property type="match status" value="1"/>
</dbReference>
<name>A0A8T2RGB7_CERRI</name>
<evidence type="ECO:0000313" key="9">
    <source>
        <dbReference type="EMBL" id="KAH7294767.1"/>
    </source>
</evidence>
<feature type="compositionally biased region" description="Polar residues" evidence="7">
    <location>
        <begin position="588"/>
        <end position="610"/>
    </location>
</feature>
<feature type="compositionally biased region" description="Polar residues" evidence="7">
    <location>
        <begin position="200"/>
        <end position="218"/>
    </location>
</feature>
<evidence type="ECO:0000259" key="8">
    <source>
        <dbReference type="PROSITE" id="PS50811"/>
    </source>
</evidence>
<evidence type="ECO:0000256" key="1">
    <source>
        <dbReference type="ARBA" id="ARBA00004123"/>
    </source>
</evidence>
<feature type="domain" description="WRKY" evidence="8">
    <location>
        <begin position="316"/>
        <end position="382"/>
    </location>
</feature>
<dbReference type="GO" id="GO:0005634">
    <property type="term" value="C:nucleus"/>
    <property type="evidence" value="ECO:0007669"/>
    <property type="project" value="UniProtKB-SubCell"/>
</dbReference>
<feature type="region of interest" description="Disordered" evidence="7">
    <location>
        <begin position="234"/>
        <end position="305"/>
    </location>
</feature>
<dbReference type="SMART" id="SM00774">
    <property type="entry name" value="WRKY"/>
    <property type="match status" value="1"/>
</dbReference>
<organism evidence="9 10">
    <name type="scientific">Ceratopteris richardii</name>
    <name type="common">Triangle waterfern</name>
    <dbReference type="NCBI Taxonomy" id="49495"/>
    <lineage>
        <taxon>Eukaryota</taxon>
        <taxon>Viridiplantae</taxon>
        <taxon>Streptophyta</taxon>
        <taxon>Embryophyta</taxon>
        <taxon>Tracheophyta</taxon>
        <taxon>Polypodiopsida</taxon>
        <taxon>Polypodiidae</taxon>
        <taxon>Polypodiales</taxon>
        <taxon>Pteridineae</taxon>
        <taxon>Pteridaceae</taxon>
        <taxon>Parkerioideae</taxon>
        <taxon>Ceratopteris</taxon>
    </lineage>
</organism>
<keyword evidence="6" id="KW-0175">Coiled coil</keyword>
<evidence type="ECO:0000256" key="7">
    <source>
        <dbReference type="SAM" id="MobiDB-lite"/>
    </source>
</evidence>
<keyword evidence="2" id="KW-0805">Transcription regulation</keyword>
<dbReference type="AlphaFoldDB" id="A0A8T2RGB7"/>
<keyword evidence="3" id="KW-0238">DNA-binding</keyword>